<dbReference type="Pfam" id="PF13505">
    <property type="entry name" value="OMP_b-brl"/>
    <property type="match status" value="1"/>
</dbReference>
<evidence type="ECO:0000313" key="3">
    <source>
        <dbReference type="EMBL" id="BDD01783.1"/>
    </source>
</evidence>
<dbReference type="InterPro" id="IPR011250">
    <property type="entry name" value="OMP/PagP_B-barrel"/>
</dbReference>
<dbReference type="SUPFAM" id="SSF56925">
    <property type="entry name" value="OMPA-like"/>
    <property type="match status" value="1"/>
</dbReference>
<keyword evidence="3" id="KW-0614">Plasmid</keyword>
<protein>
    <recommendedName>
        <fullName evidence="2">Outer membrane protein beta-barrel domain-containing protein</fullName>
    </recommendedName>
</protein>
<evidence type="ECO:0000259" key="2">
    <source>
        <dbReference type="Pfam" id="PF13505"/>
    </source>
</evidence>
<organism evidence="3 4">
    <name type="scientific">Persicobacter psychrovividus</name>
    <dbReference type="NCBI Taxonomy" id="387638"/>
    <lineage>
        <taxon>Bacteria</taxon>
        <taxon>Pseudomonadati</taxon>
        <taxon>Bacteroidota</taxon>
        <taxon>Cytophagia</taxon>
        <taxon>Cytophagales</taxon>
        <taxon>Persicobacteraceae</taxon>
        <taxon>Persicobacter</taxon>
    </lineage>
</organism>
<accession>A0ABM7VLA7</accession>
<keyword evidence="4" id="KW-1185">Reference proteome</keyword>
<name>A0ABM7VLA7_9BACT</name>
<feature type="domain" description="Outer membrane protein beta-barrel" evidence="2">
    <location>
        <begin position="52"/>
        <end position="200"/>
    </location>
</feature>
<geneLocation type="plasmid" evidence="3 4">
    <name>pPP3</name>
</geneLocation>
<dbReference type="EMBL" id="AP025295">
    <property type="protein sequence ID" value="BDD01783.1"/>
    <property type="molecule type" value="Genomic_DNA"/>
</dbReference>
<evidence type="ECO:0000313" key="4">
    <source>
        <dbReference type="Proteomes" id="UP001354989"/>
    </source>
</evidence>
<sequence length="262" mass="29902">MPKCYSMIRPFLFLLSLLFFLPSINWAQGRMAKKGYAYHTSPQSPLKVNLFAGVNAYYGEFGKPFQPKSQNGYANPNLGIGLEYDVSNRAMLRIDASWFKLITKQINNNNSQARASTTGYEAWVGYNRNIFLSLQSGRSRNFFSMYLYIGLGMMAFKPEIANADDGIDGENFLDQQLEVMVPLGGGLRYHFNDTWQLTAEGGVRISGTDLLDGKELKSRLPDLLFPLNIKISYRFKGKGKSKFLYRDYSKFRKKNPYINKGY</sequence>
<proteinExistence type="predicted"/>
<dbReference type="Proteomes" id="UP001354989">
    <property type="component" value="Plasmid pPP3"/>
</dbReference>
<gene>
    <name evidence="3" type="ORF">PEPS_40630</name>
</gene>
<keyword evidence="1" id="KW-0732">Signal</keyword>
<evidence type="ECO:0000256" key="1">
    <source>
        <dbReference type="ARBA" id="ARBA00022729"/>
    </source>
</evidence>
<dbReference type="InterPro" id="IPR027385">
    <property type="entry name" value="Beta-barrel_OMP"/>
</dbReference>
<reference evidence="3 4" key="1">
    <citation type="submission" date="2021-12" db="EMBL/GenBank/DDBJ databases">
        <title>Genome sequencing of bacteria with rrn-lacking chromosome and rrn-plasmid.</title>
        <authorList>
            <person name="Anda M."/>
            <person name="Iwasaki W."/>
        </authorList>
    </citation>
    <scope>NUCLEOTIDE SEQUENCE [LARGE SCALE GENOMIC DNA]</scope>
    <source>
        <strain evidence="3 4">NBRC 101262</strain>
        <plasmid evidence="3 4">pPP3</plasmid>
    </source>
</reference>